<dbReference type="SUPFAM" id="SSF53720">
    <property type="entry name" value="ALDH-like"/>
    <property type="match status" value="1"/>
</dbReference>
<dbReference type="FunFam" id="3.40.605.10:FF:000007">
    <property type="entry name" value="NAD/NADP-dependent betaine aldehyde dehydrogenase"/>
    <property type="match status" value="1"/>
</dbReference>
<comment type="caution">
    <text evidence="4">The sequence shown here is derived from an EMBL/GenBank/DDBJ whole genome shotgun (WGS) entry which is preliminary data.</text>
</comment>
<comment type="similarity">
    <text evidence="1">Belongs to the aldehyde dehydrogenase family.</text>
</comment>
<dbReference type="InterPro" id="IPR016163">
    <property type="entry name" value="Ald_DH_C"/>
</dbReference>
<evidence type="ECO:0000256" key="1">
    <source>
        <dbReference type="ARBA" id="ARBA00009986"/>
    </source>
</evidence>
<dbReference type="Proteomes" id="UP000242972">
    <property type="component" value="Unassembled WGS sequence"/>
</dbReference>
<evidence type="ECO:0000259" key="3">
    <source>
        <dbReference type="Pfam" id="PF00171"/>
    </source>
</evidence>
<dbReference type="Gene3D" id="3.40.605.10">
    <property type="entry name" value="Aldehyde Dehydrogenase, Chain A, domain 1"/>
    <property type="match status" value="1"/>
</dbReference>
<dbReference type="InterPro" id="IPR016162">
    <property type="entry name" value="Ald_DH_N"/>
</dbReference>
<evidence type="ECO:0000313" key="4">
    <source>
        <dbReference type="EMBL" id="PSR32172.1"/>
    </source>
</evidence>
<dbReference type="AlphaFoldDB" id="A0A2T2XCI7"/>
<dbReference type="InterPro" id="IPR016161">
    <property type="entry name" value="Ald_DH/histidinol_DH"/>
</dbReference>
<dbReference type="EMBL" id="PXYW01000050">
    <property type="protein sequence ID" value="PSR32172.1"/>
    <property type="molecule type" value="Genomic_DNA"/>
</dbReference>
<dbReference type="PANTHER" id="PTHR42991">
    <property type="entry name" value="ALDEHYDE DEHYDROGENASE"/>
    <property type="match status" value="1"/>
</dbReference>
<keyword evidence="2" id="KW-0560">Oxidoreductase</keyword>
<accession>A0A2T2XCI7</accession>
<sequence length="471" mass="51102">MDRYGFFINGEETVAQRYYVVQHKYRQEPLAEVGEASTDDLNYALESATRAFKNSWPVFDRYRVLENAAELLGQQAEDFARTIAQEAGKPIKDARVEVSRGQQTLRYSALAARTLKGSEIPIGGNPGAENRLAFTIRKPYGVTLAITPFNFPLNLVLHKVGPALAAGNPVVLKPAPAAPITSLKLARLLNQAGVPKGWVNVVTGQGPEIGEQLVKDSRVKLITFTGSAAVGQIIRAQAALKPVLLELGNNSANIVHEDADLDLAARTLAARAYGYAGQVCIAVQRIYVHQKIWEPFRDAMVQATEKLVVGDPEDPATDVGPMINEAAADRADLWYREAVAAGAKTLVQGSRRGVVVPPILLEQVAPSMRVMSEEVFAPLAGLVPYEDVNQAFDWANQSRYGLQAGIFTQNLTVAMQAARKLEVGGVMVNDSSSYRADNMPYGGIKDSGIGREGPEFAIEEMTYPTVIVLNL</sequence>
<protein>
    <submittedName>
        <fullName evidence="4">Aldehyde dehydrogenase</fullName>
    </submittedName>
</protein>
<feature type="domain" description="Aldehyde dehydrogenase" evidence="3">
    <location>
        <begin position="19"/>
        <end position="464"/>
    </location>
</feature>
<proteinExistence type="inferred from homology"/>
<dbReference type="InterPro" id="IPR051020">
    <property type="entry name" value="ALDH-related_metabolic_enz"/>
</dbReference>
<reference evidence="4 5" key="1">
    <citation type="journal article" date="2014" name="BMC Genomics">
        <title>Comparison of environmental and isolate Sulfobacillus genomes reveals diverse carbon, sulfur, nitrogen, and hydrogen metabolisms.</title>
        <authorList>
            <person name="Justice N.B."/>
            <person name="Norman A."/>
            <person name="Brown C.T."/>
            <person name="Singh A."/>
            <person name="Thomas B.C."/>
            <person name="Banfield J.F."/>
        </authorList>
    </citation>
    <scope>NUCLEOTIDE SEQUENCE [LARGE SCALE GENOMIC DNA]</scope>
    <source>
        <strain evidence="4">AMDSBA4</strain>
    </source>
</reference>
<dbReference type="Pfam" id="PF00171">
    <property type="entry name" value="Aldedh"/>
    <property type="match status" value="1"/>
</dbReference>
<name>A0A2T2XCI7_9FIRM</name>
<organism evidence="4 5">
    <name type="scientific">Sulfobacillus benefaciens</name>
    <dbReference type="NCBI Taxonomy" id="453960"/>
    <lineage>
        <taxon>Bacteria</taxon>
        <taxon>Bacillati</taxon>
        <taxon>Bacillota</taxon>
        <taxon>Clostridia</taxon>
        <taxon>Eubacteriales</taxon>
        <taxon>Clostridiales Family XVII. Incertae Sedis</taxon>
        <taxon>Sulfobacillus</taxon>
    </lineage>
</organism>
<evidence type="ECO:0000256" key="2">
    <source>
        <dbReference type="ARBA" id="ARBA00023002"/>
    </source>
</evidence>
<dbReference type="Gene3D" id="3.40.309.10">
    <property type="entry name" value="Aldehyde Dehydrogenase, Chain A, domain 2"/>
    <property type="match status" value="1"/>
</dbReference>
<dbReference type="PANTHER" id="PTHR42991:SF1">
    <property type="entry name" value="ALDEHYDE DEHYDROGENASE"/>
    <property type="match status" value="1"/>
</dbReference>
<dbReference type="InterPro" id="IPR015590">
    <property type="entry name" value="Aldehyde_DH_dom"/>
</dbReference>
<gene>
    <name evidence="4" type="ORF">C7B46_15565</name>
</gene>
<evidence type="ECO:0000313" key="5">
    <source>
        <dbReference type="Proteomes" id="UP000242972"/>
    </source>
</evidence>
<dbReference type="GO" id="GO:0008911">
    <property type="term" value="F:lactaldehyde dehydrogenase (NAD+) activity"/>
    <property type="evidence" value="ECO:0007669"/>
    <property type="project" value="TreeGrafter"/>
</dbReference>